<feature type="domain" description="LysM" evidence="4">
    <location>
        <begin position="130"/>
        <end position="178"/>
    </location>
</feature>
<dbReference type="SUPFAM" id="SSF57016">
    <property type="entry name" value="Plant lectins/antimicrobial peptides"/>
    <property type="match status" value="1"/>
</dbReference>
<evidence type="ECO:0000256" key="3">
    <source>
        <dbReference type="SAM" id="SignalP"/>
    </source>
</evidence>
<accession>A0A7C8J9T5</accession>
<keyword evidence="2" id="KW-0843">Virulence</keyword>
<dbReference type="GO" id="GO:0008061">
    <property type="term" value="F:chitin binding"/>
    <property type="evidence" value="ECO:0007669"/>
    <property type="project" value="UniProtKB-KW"/>
</dbReference>
<dbReference type="InterPro" id="IPR053214">
    <property type="entry name" value="LysM12-like"/>
</dbReference>
<evidence type="ECO:0000313" key="5">
    <source>
        <dbReference type="EMBL" id="KAF3078886.1"/>
    </source>
</evidence>
<feature type="signal peptide" evidence="3">
    <location>
        <begin position="1"/>
        <end position="25"/>
    </location>
</feature>
<comment type="caution">
    <text evidence="5">The sequence shown here is derived from an EMBL/GenBank/DDBJ whole genome shotgun (WGS) entry which is preliminary data.</text>
</comment>
<reference evidence="5 6" key="1">
    <citation type="submission" date="2019-06" db="EMBL/GenBank/DDBJ databases">
        <authorList>
            <person name="Palmer J.M."/>
        </authorList>
    </citation>
    <scope>NUCLEOTIDE SEQUENCE [LARGE SCALE GENOMIC DNA]</scope>
    <source>
        <strain evidence="5 6">TWF102</strain>
    </source>
</reference>
<dbReference type="PANTHER" id="PTHR47700:SF1">
    <property type="entry name" value="CHITINASE"/>
    <property type="match status" value="1"/>
</dbReference>
<gene>
    <name evidence="5" type="ORF">TWF102_003216</name>
</gene>
<dbReference type="SUPFAM" id="SSF54106">
    <property type="entry name" value="LysM domain"/>
    <property type="match status" value="1"/>
</dbReference>
<keyword evidence="1" id="KW-0147">Chitin-binding</keyword>
<feature type="chain" id="PRO_5028867193" description="LysM domain-containing protein" evidence="3">
    <location>
        <begin position="26"/>
        <end position="341"/>
    </location>
</feature>
<evidence type="ECO:0000259" key="4">
    <source>
        <dbReference type="PROSITE" id="PS51782"/>
    </source>
</evidence>
<dbReference type="InterPro" id="IPR017853">
    <property type="entry name" value="GH"/>
</dbReference>
<dbReference type="InterPro" id="IPR018392">
    <property type="entry name" value="LysM"/>
</dbReference>
<dbReference type="Gene3D" id="3.20.20.80">
    <property type="entry name" value="Glycosidases"/>
    <property type="match status" value="1"/>
</dbReference>
<dbReference type="SMART" id="SM00257">
    <property type="entry name" value="LysM"/>
    <property type="match status" value="1"/>
</dbReference>
<dbReference type="InterPro" id="IPR036779">
    <property type="entry name" value="LysM_dom_sf"/>
</dbReference>
<dbReference type="EMBL" id="WIQW01000163">
    <property type="protein sequence ID" value="KAF3078886.1"/>
    <property type="molecule type" value="Genomic_DNA"/>
</dbReference>
<dbReference type="Pfam" id="PF01476">
    <property type="entry name" value="LysM"/>
    <property type="match status" value="1"/>
</dbReference>
<organism evidence="5 6">
    <name type="scientific">Orbilia oligospora</name>
    <name type="common">Nematode-trapping fungus</name>
    <name type="synonym">Arthrobotrys oligospora</name>
    <dbReference type="NCBI Taxonomy" id="2813651"/>
    <lineage>
        <taxon>Eukaryota</taxon>
        <taxon>Fungi</taxon>
        <taxon>Dikarya</taxon>
        <taxon>Ascomycota</taxon>
        <taxon>Pezizomycotina</taxon>
        <taxon>Orbiliomycetes</taxon>
        <taxon>Orbiliales</taxon>
        <taxon>Orbiliaceae</taxon>
        <taxon>Orbilia</taxon>
    </lineage>
</organism>
<dbReference type="InterPro" id="IPR055560">
    <property type="entry name" value="DUF7136"/>
</dbReference>
<protein>
    <recommendedName>
        <fullName evidence="4">LysM domain-containing protein</fullName>
    </recommendedName>
</protein>
<dbReference type="CDD" id="cd00118">
    <property type="entry name" value="LysM"/>
    <property type="match status" value="1"/>
</dbReference>
<dbReference type="PANTHER" id="PTHR47700">
    <property type="entry name" value="V CHITINASE, PUTATIVE (AFU_ORTHOLOGUE AFUA_6G13720)-RELATED"/>
    <property type="match status" value="1"/>
</dbReference>
<dbReference type="AlphaFoldDB" id="A0A7C8J9T5"/>
<dbReference type="Proteomes" id="UP000475325">
    <property type="component" value="Unassembled WGS sequence"/>
</dbReference>
<evidence type="ECO:0000256" key="1">
    <source>
        <dbReference type="ARBA" id="ARBA00022669"/>
    </source>
</evidence>
<dbReference type="Gene3D" id="3.10.350.10">
    <property type="entry name" value="LysM domain"/>
    <property type="match status" value="1"/>
</dbReference>
<dbReference type="Pfam" id="PF23584">
    <property type="entry name" value="DUF7136"/>
    <property type="match status" value="1"/>
</dbReference>
<proteinExistence type="predicted"/>
<dbReference type="SUPFAM" id="SSF51445">
    <property type="entry name" value="(Trans)glycosidases"/>
    <property type="match status" value="1"/>
</dbReference>
<evidence type="ECO:0000313" key="6">
    <source>
        <dbReference type="Proteomes" id="UP000475325"/>
    </source>
</evidence>
<keyword evidence="3" id="KW-0732">Signal</keyword>
<evidence type="ECO:0000256" key="2">
    <source>
        <dbReference type="ARBA" id="ARBA00023026"/>
    </source>
</evidence>
<dbReference type="InterPro" id="IPR036861">
    <property type="entry name" value="Endochitinase-like_sf"/>
</dbReference>
<dbReference type="PROSITE" id="PS51782">
    <property type="entry name" value="LYSM"/>
    <property type="match status" value="1"/>
</dbReference>
<name>A0A7C8J9T5_ORBOL</name>
<sequence length="341" mass="37124">MPLFSRVVLSLVGSLAYFGATVADAAGVAEIGVVFPRINETYALTDWFPVVFAVQNTQLAENLAFSIYTLVRTGPNLDGGLAGGETIRHLKDVNYTSDPYLVYTYLKIVDEGSYQLFATIILPPSYGLCFSYKVKAGDSCDAIAAEYTLTIDQIKNLNKKTWGWSGCQPLYAEAIICLSTGTPPFPAPIPNVVCGPQKAGSTPPPAGSNIADLNSCPLNACCNIWGQCNVTKDFCVDTNTGPPGTAKPNTYNCISNCCLDVIQRDGNGAMKVAYFQSYEISRKCLYQDALQINISKYTHIHFGFSTLISSYEVQVGDTLSSYQFNEFKHIKNTKKILFFGG</sequence>